<feature type="transmembrane region" description="Helical" evidence="1">
    <location>
        <begin position="69"/>
        <end position="94"/>
    </location>
</feature>
<dbReference type="RefSeq" id="WP_155864140.1">
    <property type="nucleotide sequence ID" value="NZ_WFIY01000004.1"/>
</dbReference>
<keyword evidence="1" id="KW-0812">Transmembrane</keyword>
<feature type="transmembrane region" description="Helical" evidence="1">
    <location>
        <begin position="29"/>
        <end position="48"/>
    </location>
</feature>
<evidence type="ECO:0000313" key="2">
    <source>
        <dbReference type="EMBL" id="MUM65718.1"/>
    </source>
</evidence>
<feature type="transmembrane region" description="Helical" evidence="1">
    <location>
        <begin position="171"/>
        <end position="196"/>
    </location>
</feature>
<dbReference type="Proteomes" id="UP000440125">
    <property type="component" value="Unassembled WGS sequence"/>
</dbReference>
<proteinExistence type="predicted"/>
<dbReference type="AlphaFoldDB" id="A0A6A9QP86"/>
<feature type="transmembrane region" description="Helical" evidence="1">
    <location>
        <begin position="133"/>
        <end position="151"/>
    </location>
</feature>
<name>A0A6A9QP86_ACIIN</name>
<evidence type="ECO:0000313" key="3">
    <source>
        <dbReference type="Proteomes" id="UP000440125"/>
    </source>
</evidence>
<keyword evidence="3" id="KW-1185">Reference proteome</keyword>
<sequence>MRKEKIAIALVFFTVTVITYFMSFSRGAIFITSAISSLSFWAGVLILIPSKFFRMILNVKKTRAYWISFGLYLFFHVMLYGFFYGIILGLDIFIPEVSVSYGVGIPPSSILLLPYWESLSPALNIVIFGYEDIISPFITFIGIILALLIGANIEKILELKREVSKRRANAVLVGVPIIGVVSGTSCCLSLPSIIIYFTALDLGIVYSVLPILASPIYFSFVWYGLPIGSAVLLFENFREMNKILQRLNKKKVCEVK</sequence>
<feature type="transmembrane region" description="Helical" evidence="1">
    <location>
        <begin position="7"/>
        <end position="23"/>
    </location>
</feature>
<keyword evidence="1" id="KW-0472">Membrane</keyword>
<evidence type="ECO:0000256" key="1">
    <source>
        <dbReference type="SAM" id="Phobius"/>
    </source>
</evidence>
<reference evidence="2 3" key="1">
    <citation type="submission" date="2019-10" db="EMBL/GenBank/DDBJ databases">
        <title>Genome Sequences from Six Type Strain Members of the Archaeal Family Sulfolobaceae: Acidianus ambivalens, Acidianus infernus, Metallosphaera prunae, Stygiolobus azoricus, Sulfolobus metallicus, and Sulfurisphaera ohwakuensis.</title>
        <authorList>
            <person name="Counts J.A."/>
            <person name="Kelly R.M."/>
        </authorList>
    </citation>
    <scope>NUCLEOTIDE SEQUENCE [LARGE SCALE GENOMIC DNA]</scope>
    <source>
        <strain evidence="2 3">DSM 3191</strain>
    </source>
</reference>
<dbReference type="OrthoDB" id="34768at2157"/>
<dbReference type="EMBL" id="WFIY01000004">
    <property type="protein sequence ID" value="MUM65718.1"/>
    <property type="molecule type" value="Genomic_DNA"/>
</dbReference>
<feature type="transmembrane region" description="Helical" evidence="1">
    <location>
        <begin position="216"/>
        <end position="234"/>
    </location>
</feature>
<accession>A0A6A9QP86</accession>
<keyword evidence="1" id="KW-1133">Transmembrane helix</keyword>
<comment type="caution">
    <text evidence="2">The sequence shown here is derived from an EMBL/GenBank/DDBJ whole genome shotgun (WGS) entry which is preliminary data.</text>
</comment>
<protein>
    <submittedName>
        <fullName evidence="2">Uncharacterized protein</fullName>
    </submittedName>
</protein>
<organism evidence="2 3">
    <name type="scientific">Acidianus infernus</name>
    <dbReference type="NCBI Taxonomy" id="12915"/>
    <lineage>
        <taxon>Archaea</taxon>
        <taxon>Thermoproteota</taxon>
        <taxon>Thermoprotei</taxon>
        <taxon>Sulfolobales</taxon>
        <taxon>Sulfolobaceae</taxon>
        <taxon>Acidianus</taxon>
    </lineage>
</organism>
<gene>
    <name evidence="2" type="ORF">D1867_10795</name>
</gene>